<keyword evidence="6" id="KW-0238">DNA-binding</keyword>
<dbReference type="PANTHER" id="PTHR45797:SF1">
    <property type="entry name" value="HELICASE ARIP4"/>
    <property type="match status" value="1"/>
</dbReference>
<organism evidence="8 9">
    <name type="scientific">Magallana gigas</name>
    <name type="common">Pacific oyster</name>
    <name type="synonym">Crassostrea gigas</name>
    <dbReference type="NCBI Taxonomy" id="29159"/>
    <lineage>
        <taxon>Eukaryota</taxon>
        <taxon>Metazoa</taxon>
        <taxon>Spiralia</taxon>
        <taxon>Lophotrochozoa</taxon>
        <taxon>Mollusca</taxon>
        <taxon>Bivalvia</taxon>
        <taxon>Autobranchia</taxon>
        <taxon>Pteriomorphia</taxon>
        <taxon>Ostreida</taxon>
        <taxon>Ostreoidea</taxon>
        <taxon>Ostreidae</taxon>
        <taxon>Magallana</taxon>
    </lineage>
</organism>
<evidence type="ECO:0000256" key="6">
    <source>
        <dbReference type="ARBA" id="ARBA00023125"/>
    </source>
</evidence>
<name>A0A8W8LL39_MAGGI</name>
<evidence type="ECO:0000256" key="5">
    <source>
        <dbReference type="ARBA" id="ARBA00022840"/>
    </source>
</evidence>
<dbReference type="GO" id="GO:0005634">
    <property type="term" value="C:nucleus"/>
    <property type="evidence" value="ECO:0007669"/>
    <property type="project" value="UniProtKB-SubCell"/>
</dbReference>
<keyword evidence="7" id="KW-0539">Nucleus</keyword>
<dbReference type="PANTHER" id="PTHR45797">
    <property type="entry name" value="RAD54-LIKE"/>
    <property type="match status" value="1"/>
</dbReference>
<keyword evidence="4" id="KW-0347">Helicase</keyword>
<comment type="subcellular location">
    <subcellularLocation>
        <location evidence="1">Nucleus</location>
    </subcellularLocation>
</comment>
<protein>
    <submittedName>
        <fullName evidence="8">Uncharacterized protein</fullName>
    </submittedName>
</protein>
<dbReference type="AlphaFoldDB" id="A0A8W8LL39"/>
<dbReference type="InterPro" id="IPR044574">
    <property type="entry name" value="ARIP4-like"/>
</dbReference>
<keyword evidence="4" id="KW-0378">Hydrolase</keyword>
<dbReference type="Gene3D" id="3.40.50.10810">
    <property type="entry name" value="Tandem AAA-ATPase domain"/>
    <property type="match status" value="1"/>
</dbReference>
<evidence type="ECO:0000256" key="2">
    <source>
        <dbReference type="ARBA" id="ARBA00007025"/>
    </source>
</evidence>
<dbReference type="GO" id="GO:0005524">
    <property type="term" value="F:ATP binding"/>
    <property type="evidence" value="ECO:0007669"/>
    <property type="project" value="UniProtKB-KW"/>
</dbReference>
<comment type="similarity">
    <text evidence="2">Belongs to the SNF2/RAD54 helicase family.</text>
</comment>
<keyword evidence="5" id="KW-0067">ATP-binding</keyword>
<evidence type="ECO:0000256" key="3">
    <source>
        <dbReference type="ARBA" id="ARBA00022741"/>
    </source>
</evidence>
<evidence type="ECO:0000256" key="7">
    <source>
        <dbReference type="ARBA" id="ARBA00023242"/>
    </source>
</evidence>
<dbReference type="GO" id="GO:0003677">
    <property type="term" value="F:DNA binding"/>
    <property type="evidence" value="ECO:0007669"/>
    <property type="project" value="UniProtKB-KW"/>
</dbReference>
<evidence type="ECO:0000256" key="1">
    <source>
        <dbReference type="ARBA" id="ARBA00004123"/>
    </source>
</evidence>
<dbReference type="GO" id="GO:0016887">
    <property type="term" value="F:ATP hydrolysis activity"/>
    <property type="evidence" value="ECO:0007669"/>
    <property type="project" value="InterPro"/>
</dbReference>
<dbReference type="InterPro" id="IPR038718">
    <property type="entry name" value="SNF2-like_sf"/>
</dbReference>
<reference evidence="8" key="1">
    <citation type="submission" date="2022-08" db="UniProtKB">
        <authorList>
            <consortium name="EnsemblMetazoa"/>
        </authorList>
    </citation>
    <scope>IDENTIFICATION</scope>
    <source>
        <strain evidence="8">05x7-T-G4-1.051#20</strain>
    </source>
</reference>
<keyword evidence="3" id="KW-0547">Nucleotide-binding</keyword>
<evidence type="ECO:0000313" key="9">
    <source>
        <dbReference type="Proteomes" id="UP000005408"/>
    </source>
</evidence>
<keyword evidence="9" id="KW-1185">Reference proteome</keyword>
<accession>A0A8W8LL39</accession>
<evidence type="ECO:0000313" key="8">
    <source>
        <dbReference type="EnsemblMetazoa" id="G28580.1:cds"/>
    </source>
</evidence>
<sequence length="160" mass="18582">MNYWCMVDFGCPNYLGTKTEFSNMFERPVTNGQCLDSTPTDVKLMRYRAYVVYSLLEGCVQRSELIVSDLLKEYTSGLLESVGKMVILFKVLEESLAIGEKILVFREKVSRPDMNENWCKNQSYFILETLRWEHSRLMLLSMVTQIKDRAPTVTEIVTSH</sequence>
<dbReference type="GO" id="GO:0004386">
    <property type="term" value="F:helicase activity"/>
    <property type="evidence" value="ECO:0007669"/>
    <property type="project" value="UniProtKB-KW"/>
</dbReference>
<dbReference type="Proteomes" id="UP000005408">
    <property type="component" value="Unassembled WGS sequence"/>
</dbReference>
<proteinExistence type="inferred from homology"/>
<dbReference type="EnsemblMetazoa" id="G28580.1">
    <property type="protein sequence ID" value="G28580.1:cds"/>
    <property type="gene ID" value="G28580"/>
</dbReference>
<evidence type="ECO:0000256" key="4">
    <source>
        <dbReference type="ARBA" id="ARBA00022806"/>
    </source>
</evidence>